<dbReference type="PANTHER" id="PTHR30055:SF234">
    <property type="entry name" value="HTH-TYPE TRANSCRIPTIONAL REGULATOR BETI"/>
    <property type="match status" value="1"/>
</dbReference>
<feature type="DNA-binding region" description="H-T-H motif" evidence="4">
    <location>
        <begin position="36"/>
        <end position="55"/>
    </location>
</feature>
<dbReference type="SUPFAM" id="SSF46689">
    <property type="entry name" value="Homeodomain-like"/>
    <property type="match status" value="1"/>
</dbReference>
<name>A0A6M2BTZ1_9GAMM</name>
<evidence type="ECO:0000256" key="3">
    <source>
        <dbReference type="ARBA" id="ARBA00023163"/>
    </source>
</evidence>
<dbReference type="EMBL" id="JAAMOW010000006">
    <property type="protein sequence ID" value="NGY05705.1"/>
    <property type="molecule type" value="Genomic_DNA"/>
</dbReference>
<sequence>MAESLTRGHKKRARTLEELLEAATRVFSRKEAILTTFMEIADEARVASGTVHNYFKSKEELIEAAAVKLVDRINGPAWRDCERIEDPAARLATIVKSTFQLMADDPDWGAAVLRLVDATHRTTEKLTNLIPDLLAEGRRSGRMTFRDPAAALNVVAGSILAGMRSVHAGAAPGPLGEHLTEHVLLALGLKARDALRIAQDTRAAGATVDARPASRKGR</sequence>
<evidence type="ECO:0000256" key="4">
    <source>
        <dbReference type="PROSITE-ProRule" id="PRU00335"/>
    </source>
</evidence>
<dbReference type="Gene3D" id="1.10.357.10">
    <property type="entry name" value="Tetracycline Repressor, domain 2"/>
    <property type="match status" value="1"/>
</dbReference>
<dbReference type="PANTHER" id="PTHR30055">
    <property type="entry name" value="HTH-TYPE TRANSCRIPTIONAL REGULATOR RUTR"/>
    <property type="match status" value="1"/>
</dbReference>
<reference evidence="6 7" key="1">
    <citation type="journal article" date="2014" name="Int. J. Syst. Evol. Microbiol.">
        <title>Solimonas terrae sp. nov., isolated from soil.</title>
        <authorList>
            <person name="Kim S.J."/>
            <person name="Moon J.Y."/>
            <person name="Weon H.Y."/>
            <person name="Ahn J.H."/>
            <person name="Chen W.M."/>
            <person name="Kwon S.W."/>
        </authorList>
    </citation>
    <scope>NUCLEOTIDE SEQUENCE [LARGE SCALE GENOMIC DNA]</scope>
    <source>
        <strain evidence="6 7">KIS83-12</strain>
    </source>
</reference>
<keyword evidence="3" id="KW-0804">Transcription</keyword>
<comment type="caution">
    <text evidence="6">The sequence shown here is derived from an EMBL/GenBank/DDBJ whole genome shotgun (WGS) entry which is preliminary data.</text>
</comment>
<dbReference type="InterPro" id="IPR050109">
    <property type="entry name" value="HTH-type_TetR-like_transc_reg"/>
</dbReference>
<gene>
    <name evidence="6" type="ORF">G7Y85_13105</name>
</gene>
<dbReference type="InterPro" id="IPR049513">
    <property type="entry name" value="TetR_C_40"/>
</dbReference>
<accession>A0A6M2BTZ1</accession>
<keyword evidence="7" id="KW-1185">Reference proteome</keyword>
<dbReference type="PROSITE" id="PS50977">
    <property type="entry name" value="HTH_TETR_2"/>
    <property type="match status" value="1"/>
</dbReference>
<keyword evidence="2 4" id="KW-0238">DNA-binding</keyword>
<dbReference type="Proteomes" id="UP000472676">
    <property type="component" value="Unassembled WGS sequence"/>
</dbReference>
<organism evidence="6 7">
    <name type="scientific">Solimonas terrae</name>
    <dbReference type="NCBI Taxonomy" id="1396819"/>
    <lineage>
        <taxon>Bacteria</taxon>
        <taxon>Pseudomonadati</taxon>
        <taxon>Pseudomonadota</taxon>
        <taxon>Gammaproteobacteria</taxon>
        <taxon>Nevskiales</taxon>
        <taxon>Nevskiaceae</taxon>
        <taxon>Solimonas</taxon>
    </lineage>
</organism>
<dbReference type="Pfam" id="PF21306">
    <property type="entry name" value="TetR_C_40"/>
    <property type="match status" value="1"/>
</dbReference>
<dbReference type="RefSeq" id="WP_166257718.1">
    <property type="nucleotide sequence ID" value="NZ_JAAMOW010000006.1"/>
</dbReference>
<evidence type="ECO:0000256" key="2">
    <source>
        <dbReference type="ARBA" id="ARBA00023125"/>
    </source>
</evidence>
<feature type="domain" description="HTH tetR-type" evidence="5">
    <location>
        <begin position="13"/>
        <end position="73"/>
    </location>
</feature>
<evidence type="ECO:0000313" key="6">
    <source>
        <dbReference type="EMBL" id="NGY05705.1"/>
    </source>
</evidence>
<dbReference type="InterPro" id="IPR001647">
    <property type="entry name" value="HTH_TetR"/>
</dbReference>
<dbReference type="GO" id="GO:0003700">
    <property type="term" value="F:DNA-binding transcription factor activity"/>
    <property type="evidence" value="ECO:0007669"/>
    <property type="project" value="TreeGrafter"/>
</dbReference>
<keyword evidence="1" id="KW-0805">Transcription regulation</keyword>
<protein>
    <submittedName>
        <fullName evidence="6">TetR/AcrR family transcriptional regulator</fullName>
    </submittedName>
</protein>
<dbReference type="Pfam" id="PF00440">
    <property type="entry name" value="TetR_N"/>
    <property type="match status" value="1"/>
</dbReference>
<dbReference type="InterPro" id="IPR009057">
    <property type="entry name" value="Homeodomain-like_sf"/>
</dbReference>
<dbReference type="AlphaFoldDB" id="A0A6M2BTZ1"/>
<evidence type="ECO:0000256" key="1">
    <source>
        <dbReference type="ARBA" id="ARBA00023015"/>
    </source>
</evidence>
<proteinExistence type="predicted"/>
<dbReference type="PRINTS" id="PR00455">
    <property type="entry name" value="HTHTETR"/>
</dbReference>
<evidence type="ECO:0000259" key="5">
    <source>
        <dbReference type="PROSITE" id="PS50977"/>
    </source>
</evidence>
<evidence type="ECO:0000313" key="7">
    <source>
        <dbReference type="Proteomes" id="UP000472676"/>
    </source>
</evidence>
<dbReference type="GO" id="GO:0000976">
    <property type="term" value="F:transcription cis-regulatory region binding"/>
    <property type="evidence" value="ECO:0007669"/>
    <property type="project" value="TreeGrafter"/>
</dbReference>